<dbReference type="AlphaFoldDB" id="A0A9N7Y4H8"/>
<evidence type="ECO:0000313" key="11">
    <source>
        <dbReference type="EMBL" id="CAB1412546.1"/>
    </source>
</evidence>
<evidence type="ECO:0000256" key="4">
    <source>
        <dbReference type="ARBA" id="ARBA00022871"/>
    </source>
</evidence>
<name>A0A9N7Y4H8_PLEPL</name>
<evidence type="ECO:0000256" key="7">
    <source>
        <dbReference type="ARBA" id="ARBA00023163"/>
    </source>
</evidence>
<evidence type="ECO:0000256" key="9">
    <source>
        <dbReference type="SAM" id="MobiDB-lite"/>
    </source>
</evidence>
<dbReference type="GO" id="GO:0000978">
    <property type="term" value="F:RNA polymerase II cis-regulatory region sequence-specific DNA binding"/>
    <property type="evidence" value="ECO:0007669"/>
    <property type="project" value="TreeGrafter"/>
</dbReference>
<dbReference type="SUPFAM" id="SSF47459">
    <property type="entry name" value="HLH, helix-loop-helix DNA-binding domain"/>
    <property type="match status" value="1"/>
</dbReference>
<organism evidence="11 12">
    <name type="scientific">Pleuronectes platessa</name>
    <name type="common">European plaice</name>
    <dbReference type="NCBI Taxonomy" id="8262"/>
    <lineage>
        <taxon>Eukaryota</taxon>
        <taxon>Metazoa</taxon>
        <taxon>Chordata</taxon>
        <taxon>Craniata</taxon>
        <taxon>Vertebrata</taxon>
        <taxon>Euteleostomi</taxon>
        <taxon>Actinopterygii</taxon>
        <taxon>Neopterygii</taxon>
        <taxon>Teleostei</taxon>
        <taxon>Neoteleostei</taxon>
        <taxon>Acanthomorphata</taxon>
        <taxon>Carangaria</taxon>
        <taxon>Pleuronectiformes</taxon>
        <taxon>Pleuronectoidei</taxon>
        <taxon>Pleuronectidae</taxon>
        <taxon>Pleuronectes</taxon>
    </lineage>
</organism>
<dbReference type="Proteomes" id="UP001153269">
    <property type="component" value="Unassembled WGS sequence"/>
</dbReference>
<keyword evidence="4" id="KW-0744">Spermatogenesis</keyword>
<dbReference type="PROSITE" id="PS50888">
    <property type="entry name" value="BHLH"/>
    <property type="match status" value="1"/>
</dbReference>
<dbReference type="GO" id="GO:0000981">
    <property type="term" value="F:DNA-binding transcription factor activity, RNA polymerase II-specific"/>
    <property type="evidence" value="ECO:0007669"/>
    <property type="project" value="TreeGrafter"/>
</dbReference>
<dbReference type="Gene3D" id="4.10.280.10">
    <property type="entry name" value="Helix-loop-helix DNA-binding domain"/>
    <property type="match status" value="1"/>
</dbReference>
<evidence type="ECO:0000259" key="10">
    <source>
        <dbReference type="PROSITE" id="PS50888"/>
    </source>
</evidence>
<dbReference type="SMART" id="SM00353">
    <property type="entry name" value="HLH"/>
    <property type="match status" value="1"/>
</dbReference>
<comment type="subcellular location">
    <subcellularLocation>
        <location evidence="1">Nucleus</location>
    </subcellularLocation>
</comment>
<dbReference type="InterPro" id="IPR036638">
    <property type="entry name" value="HLH_DNA-bd_sf"/>
</dbReference>
<feature type="region of interest" description="Disordered" evidence="9">
    <location>
        <begin position="309"/>
        <end position="332"/>
    </location>
</feature>
<evidence type="ECO:0000256" key="6">
    <source>
        <dbReference type="ARBA" id="ARBA00023125"/>
    </source>
</evidence>
<keyword evidence="6" id="KW-0238">DNA-binding</keyword>
<evidence type="ECO:0000256" key="1">
    <source>
        <dbReference type="ARBA" id="ARBA00004123"/>
    </source>
</evidence>
<keyword evidence="5" id="KW-0805">Transcription regulation</keyword>
<dbReference type="GO" id="GO:0005634">
    <property type="term" value="C:nucleus"/>
    <property type="evidence" value="ECO:0007669"/>
    <property type="project" value="UniProtKB-SubCell"/>
</dbReference>
<protein>
    <recommendedName>
        <fullName evidence="10">BHLH domain-containing protein</fullName>
    </recommendedName>
</protein>
<accession>A0A9N7Y4H8</accession>
<dbReference type="GO" id="GO:0046983">
    <property type="term" value="F:protein dimerization activity"/>
    <property type="evidence" value="ECO:0007669"/>
    <property type="project" value="InterPro"/>
</dbReference>
<keyword evidence="3" id="KW-0221">Differentiation</keyword>
<dbReference type="EMBL" id="CADEAL010000006">
    <property type="protein sequence ID" value="CAB1412546.1"/>
    <property type="molecule type" value="Genomic_DNA"/>
</dbReference>
<evidence type="ECO:0000256" key="2">
    <source>
        <dbReference type="ARBA" id="ARBA00022473"/>
    </source>
</evidence>
<dbReference type="PANTHER" id="PTHR15402:SF2">
    <property type="entry name" value="TRANSCRIPTION FACTOR LIKE 5"/>
    <property type="match status" value="1"/>
</dbReference>
<evidence type="ECO:0000256" key="5">
    <source>
        <dbReference type="ARBA" id="ARBA00023015"/>
    </source>
</evidence>
<keyword evidence="7" id="KW-0804">Transcription</keyword>
<dbReference type="CDD" id="cd18909">
    <property type="entry name" value="bHLH_TCFL5"/>
    <property type="match status" value="1"/>
</dbReference>
<gene>
    <name evidence="11" type="ORF">PLEPLA_LOCUS238</name>
</gene>
<sequence length="433" mass="48456">MSRIIQEIIWKDVATGAQDLSMKVQMSRAKKVGKVFKVNGEVLERGVKHQYRNNPILVFQGLLWVHKMIGMLQELAGPGCEQRGYRSRISKRTLGLGLFHMETRGLTQGQMLEAELDLMEFSDGTVTDVPGPTLTSPLATTQAIDLSVAPEDHSPVIPGQKTPASFAEVPAFVLAGLGGDRSPTKVSFKSRASSQVPGQRFSARVCLEKRFNTMAVDLQRQRDVQSEAVCHFVKIFQQPGNVQKTLCPHMQKWMKTEGAGLLGVSSPAKAGGVFNPVTTMCAQMVDHSPPTVDPNKHQDDVVSPAVTRKWGHRSKQRARPSMSLLQSRERHNSLERERRKMIRLYCDKLNMLVPFCQSGTDRVTTLQWTTAFLVYLNKMYGDTFKKEFQKSFNDAKELCLKSSSSSGSDSFQQERETFIYCSFLGVTPRTFLC</sequence>
<evidence type="ECO:0000256" key="8">
    <source>
        <dbReference type="ARBA" id="ARBA00023242"/>
    </source>
</evidence>
<dbReference type="Pfam" id="PF00010">
    <property type="entry name" value="HLH"/>
    <property type="match status" value="1"/>
</dbReference>
<dbReference type="GO" id="GO:0030154">
    <property type="term" value="P:cell differentiation"/>
    <property type="evidence" value="ECO:0007669"/>
    <property type="project" value="UniProtKB-KW"/>
</dbReference>
<keyword evidence="12" id="KW-1185">Reference proteome</keyword>
<reference evidence="11" key="1">
    <citation type="submission" date="2020-03" db="EMBL/GenBank/DDBJ databases">
        <authorList>
            <person name="Weist P."/>
        </authorList>
    </citation>
    <scope>NUCLEOTIDE SEQUENCE</scope>
</reference>
<comment type="caution">
    <text evidence="11">The sequence shown here is derived from an EMBL/GenBank/DDBJ whole genome shotgun (WGS) entry which is preliminary data.</text>
</comment>
<dbReference type="GO" id="GO:0007283">
    <property type="term" value="P:spermatogenesis"/>
    <property type="evidence" value="ECO:0007669"/>
    <property type="project" value="UniProtKB-KW"/>
</dbReference>
<evidence type="ECO:0000313" key="12">
    <source>
        <dbReference type="Proteomes" id="UP001153269"/>
    </source>
</evidence>
<evidence type="ECO:0000256" key="3">
    <source>
        <dbReference type="ARBA" id="ARBA00022782"/>
    </source>
</evidence>
<feature type="domain" description="BHLH" evidence="10">
    <location>
        <begin position="326"/>
        <end position="376"/>
    </location>
</feature>
<keyword evidence="8" id="KW-0539">Nucleus</keyword>
<dbReference type="PANTHER" id="PTHR15402">
    <property type="entry name" value="TRANSCRIPTION FACTOR-LIKE 5 PROTEIN"/>
    <property type="match status" value="1"/>
</dbReference>
<dbReference type="InterPro" id="IPR039583">
    <property type="entry name" value="TCFL5/SOLH1/2"/>
</dbReference>
<feature type="compositionally biased region" description="Basic residues" evidence="9">
    <location>
        <begin position="309"/>
        <end position="318"/>
    </location>
</feature>
<proteinExistence type="predicted"/>
<dbReference type="InterPro" id="IPR011598">
    <property type="entry name" value="bHLH_dom"/>
</dbReference>
<keyword evidence="2" id="KW-0217">Developmental protein</keyword>